<dbReference type="InParanoid" id="A0A409XWD3"/>
<dbReference type="AlphaFoldDB" id="A0A409XWD3"/>
<comment type="caution">
    <text evidence="2">The sequence shown here is derived from an EMBL/GenBank/DDBJ whole genome shotgun (WGS) entry which is preliminary data.</text>
</comment>
<feature type="region of interest" description="Disordered" evidence="1">
    <location>
        <begin position="56"/>
        <end position="110"/>
    </location>
</feature>
<name>A0A409XWD3_PSICY</name>
<feature type="region of interest" description="Disordered" evidence="1">
    <location>
        <begin position="201"/>
        <end position="221"/>
    </location>
</feature>
<evidence type="ECO:0008006" key="4">
    <source>
        <dbReference type="Google" id="ProtNLM"/>
    </source>
</evidence>
<organism evidence="2 3">
    <name type="scientific">Psilocybe cyanescens</name>
    <dbReference type="NCBI Taxonomy" id="93625"/>
    <lineage>
        <taxon>Eukaryota</taxon>
        <taxon>Fungi</taxon>
        <taxon>Dikarya</taxon>
        <taxon>Basidiomycota</taxon>
        <taxon>Agaricomycotina</taxon>
        <taxon>Agaricomycetes</taxon>
        <taxon>Agaricomycetidae</taxon>
        <taxon>Agaricales</taxon>
        <taxon>Agaricineae</taxon>
        <taxon>Strophariaceae</taxon>
        <taxon>Psilocybe</taxon>
    </lineage>
</organism>
<dbReference type="EMBL" id="NHYD01000134">
    <property type="protein sequence ID" value="PPQ95062.1"/>
    <property type="molecule type" value="Genomic_DNA"/>
</dbReference>
<dbReference type="Proteomes" id="UP000283269">
    <property type="component" value="Unassembled WGS sequence"/>
</dbReference>
<sequence length="856" mass="97072">MDIINKNSPPVKCSKQGCKRFTSGRFKRCEPCRKHQAGWVQQGCLNKAAEKANAIGATDATDTTKGRKCIQDKGPSGEGRRSQRTRSHSTGLVPENPHFISDSDENNDDNRYPFLDPDEKVAMNYLDGEELFHDLCTQFKASSHVDFHGTYLVEKDDLITPKDYTHMLAEEIWKVTDYRFIVHDNHTLKGGHTTRFWCSQDVKQKKPSKSSQKPAAKHRDTVGMKRYQCRSVMSIKYAQNNHNGQDIFIQLQHHVSHVLYSDVAMPPEVLQMIHEQAEWAMPSAMAAKIQLAYPKITTAQIYNVWRRQSETYWRRDDDQLTSARKLLAEYGGDVDIFKLLGIPDGVEILAWGMKRIADPLRGKVVEIGIDATYNTNSKHLELYSIMGEYDNAGFPMSYCLLSTATAINLGKWKQAIAAWLQCLRDTYGVYPLFIHSNKDMGEIGAAQGVWGQRSTCANFVPPGTRVDIDDCEGWILDDEPATKCQPPQPLHDVTNSLQIKLSLPSITLAVGRVIQGAGFRLSIPATHLPTIQEQEEIPELDVSAENGREASISDEEDNENQGRHTFCPPPYRDAIISMMEQQYCAHPSIPGSSPPEATLIKKWAVQHYNDTGEPLDVLLEEQARYHELSSWRKGFKKVWQKLQETPITTLINDADRPKVEEWVCTCPAFAISRFLVCKYLVQRMYPVPAIFFLEAKHFREPPFWRHETLRTLEEYCTDSIAAATLPVEGRDENPDIGGEGDDNYDDNGGSAEDDDEGEEDEITHQHDGRTFEEALTDEINLITEFAAGLKHQTQFRDRRLLNTLQREGAGFLRLAKACIEKERRMNSMRSPTVSTWEKSTSGAMFYRARAIVDRST</sequence>
<reference evidence="2 3" key="1">
    <citation type="journal article" date="2018" name="Evol. Lett.">
        <title>Horizontal gene cluster transfer increased hallucinogenic mushroom diversity.</title>
        <authorList>
            <person name="Reynolds H.T."/>
            <person name="Vijayakumar V."/>
            <person name="Gluck-Thaler E."/>
            <person name="Korotkin H.B."/>
            <person name="Matheny P.B."/>
            <person name="Slot J.C."/>
        </authorList>
    </citation>
    <scope>NUCLEOTIDE SEQUENCE [LARGE SCALE GENOMIC DNA]</scope>
    <source>
        <strain evidence="2 3">2631</strain>
    </source>
</reference>
<accession>A0A409XWD3</accession>
<feature type="region of interest" description="Disordered" evidence="1">
    <location>
        <begin position="541"/>
        <end position="565"/>
    </location>
</feature>
<proteinExistence type="predicted"/>
<gene>
    <name evidence="2" type="ORF">CVT25_002012</name>
</gene>
<evidence type="ECO:0000313" key="2">
    <source>
        <dbReference type="EMBL" id="PPQ95062.1"/>
    </source>
</evidence>
<feature type="compositionally biased region" description="Basic and acidic residues" evidence="1">
    <location>
        <begin position="62"/>
        <end position="71"/>
    </location>
</feature>
<protein>
    <recommendedName>
        <fullName evidence="4">SWIM-type domain-containing protein</fullName>
    </recommendedName>
</protein>
<keyword evidence="3" id="KW-1185">Reference proteome</keyword>
<evidence type="ECO:0000256" key="1">
    <source>
        <dbReference type="SAM" id="MobiDB-lite"/>
    </source>
</evidence>
<feature type="region of interest" description="Disordered" evidence="1">
    <location>
        <begin position="723"/>
        <end position="770"/>
    </location>
</feature>
<evidence type="ECO:0000313" key="3">
    <source>
        <dbReference type="Proteomes" id="UP000283269"/>
    </source>
</evidence>
<dbReference type="OrthoDB" id="3262412at2759"/>
<dbReference type="STRING" id="93625.A0A409XWD3"/>
<feature type="compositionally biased region" description="Acidic residues" evidence="1">
    <location>
        <begin position="738"/>
        <end position="761"/>
    </location>
</feature>